<evidence type="ECO:0000313" key="5">
    <source>
        <dbReference type="Proteomes" id="UP000518255"/>
    </source>
</evidence>
<keyword evidence="6" id="KW-1185">Reference proteome</keyword>
<name>A0A7W3YBL6_9LACO</name>
<gene>
    <name evidence="4" type="ORF">H5R63_03255</name>
    <name evidence="3" type="ORF">H5R64_06945</name>
</gene>
<keyword evidence="1" id="KW-0472">Membrane</keyword>
<evidence type="ECO:0000256" key="1">
    <source>
        <dbReference type="SAM" id="Phobius"/>
    </source>
</evidence>
<keyword evidence="1" id="KW-0812">Transmembrane</keyword>
<dbReference type="PANTHER" id="PTHR43358:SF4">
    <property type="entry name" value="ALPHA_BETA HYDROLASE FOLD-1 DOMAIN-CONTAINING PROTEIN"/>
    <property type="match status" value="1"/>
</dbReference>
<proteinExistence type="predicted"/>
<organism evidence="4 5">
    <name type="scientific">Limosilactobacillus fastidiosus</name>
    <dbReference type="NCBI Taxonomy" id="2759855"/>
    <lineage>
        <taxon>Bacteria</taxon>
        <taxon>Bacillati</taxon>
        <taxon>Bacillota</taxon>
        <taxon>Bacilli</taxon>
        <taxon>Lactobacillales</taxon>
        <taxon>Lactobacillaceae</taxon>
        <taxon>Limosilactobacillus</taxon>
    </lineage>
</organism>
<comment type="caution">
    <text evidence="4">The sequence shown here is derived from an EMBL/GenBank/DDBJ whole genome shotgun (WGS) entry which is preliminary data.</text>
</comment>
<evidence type="ECO:0000313" key="3">
    <source>
        <dbReference type="EMBL" id="MBB1063494.1"/>
    </source>
</evidence>
<evidence type="ECO:0000313" key="4">
    <source>
        <dbReference type="EMBL" id="MBB1085814.1"/>
    </source>
</evidence>
<evidence type="ECO:0000313" key="6">
    <source>
        <dbReference type="Proteomes" id="UP000544052"/>
    </source>
</evidence>
<protein>
    <submittedName>
        <fullName evidence="4">Alpha/beta hydrolase</fullName>
    </submittedName>
</protein>
<dbReference type="Gene3D" id="3.40.50.1820">
    <property type="entry name" value="alpha/beta hydrolase"/>
    <property type="match status" value="1"/>
</dbReference>
<dbReference type="EMBL" id="JACIUZ010000041">
    <property type="protein sequence ID" value="MBB1063494.1"/>
    <property type="molecule type" value="Genomic_DNA"/>
</dbReference>
<dbReference type="Proteomes" id="UP000518255">
    <property type="component" value="Unassembled WGS sequence"/>
</dbReference>
<dbReference type="Pfam" id="PF12146">
    <property type="entry name" value="Hydrolase_4"/>
    <property type="match status" value="1"/>
</dbReference>
<reference evidence="5 6" key="1">
    <citation type="submission" date="2020-07" db="EMBL/GenBank/DDBJ databases">
        <title>Description of Limosilactobacillus balticus sp. nov., Limosilactobacillus agrestis sp. nov., Limosilactobacillus albertensis sp. nov., Limosilactobacillus rudii sp. nov., Limosilactobacillus fastidiosus sp. nov., five novel Limosilactobacillus species isolated from the vertebrate gastrointestinal tract, and proposal of 6 subspecies of Limosilactobacillus reuteri adapted to the gastrointestinal tract of specific vertebrate hosts.</title>
        <authorList>
            <person name="Li F."/>
            <person name="Cheng C."/>
            <person name="Zheng J."/>
            <person name="Quevedo R.M."/>
            <person name="Li J."/>
            <person name="Roos S."/>
            <person name="Gaenzle M.G."/>
            <person name="Walter J."/>
        </authorList>
    </citation>
    <scope>NUCLEOTIDE SEQUENCE [LARGE SCALE GENOMIC DNA]</scope>
    <source>
        <strain evidence="4 5">WF-MA3-C</strain>
        <strain evidence="3 6">WF-MO7-1</strain>
    </source>
</reference>
<dbReference type="Proteomes" id="UP000544052">
    <property type="component" value="Unassembled WGS sequence"/>
</dbReference>
<dbReference type="EMBL" id="JACIUY010000048">
    <property type="protein sequence ID" value="MBB1085814.1"/>
    <property type="molecule type" value="Genomic_DNA"/>
</dbReference>
<evidence type="ECO:0000259" key="2">
    <source>
        <dbReference type="Pfam" id="PF12146"/>
    </source>
</evidence>
<feature type="transmembrane region" description="Helical" evidence="1">
    <location>
        <begin position="21"/>
        <end position="40"/>
    </location>
</feature>
<sequence length="326" mass="37176">MGLINLKEQKKKQQHWLRRTIIAVILVIAVALFGAGTYFYHVAMVPGHKSFINNNQTIKKSDPLYVQKIWFKNAKKQQWVITSATKNYRLDADYIPAAHKTTKNVVILHGFMGNKEKMGEYATLFHQMGYNVLMPDARAHGQSQGKYIGYGWPERYDVRKWTKKLIARNGQNSQVVIFGVSMGGATTMMTSGIQMPKQVKAYVEDCGYTSLNDELNYEAGNLYSIPTLIRWPLIKTLSMMNRVRNGFYIGEASAVNSLHHNHRPMLFIHGSKDHFVPTEMVYSNYQASRGPKELWVVNGAAHASSFANNPIAYQHHIEKFLAKYVK</sequence>
<keyword evidence="1" id="KW-1133">Transmembrane helix</keyword>
<dbReference type="GO" id="GO:0016787">
    <property type="term" value="F:hydrolase activity"/>
    <property type="evidence" value="ECO:0007669"/>
    <property type="project" value="UniProtKB-KW"/>
</dbReference>
<dbReference type="SUPFAM" id="SSF53474">
    <property type="entry name" value="alpha/beta-Hydrolases"/>
    <property type="match status" value="1"/>
</dbReference>
<dbReference type="InterPro" id="IPR052920">
    <property type="entry name" value="DNA-binding_regulatory"/>
</dbReference>
<accession>A0A7W3YBL6</accession>
<dbReference type="AlphaFoldDB" id="A0A7W3YBL6"/>
<dbReference type="PANTHER" id="PTHR43358">
    <property type="entry name" value="ALPHA/BETA-HYDROLASE"/>
    <property type="match status" value="1"/>
</dbReference>
<dbReference type="InterPro" id="IPR022742">
    <property type="entry name" value="Hydrolase_4"/>
</dbReference>
<keyword evidence="4" id="KW-0378">Hydrolase</keyword>
<dbReference type="InterPro" id="IPR029058">
    <property type="entry name" value="AB_hydrolase_fold"/>
</dbReference>
<feature type="domain" description="Serine aminopeptidase S33" evidence="2">
    <location>
        <begin position="101"/>
        <end position="203"/>
    </location>
</feature>
<dbReference type="RefSeq" id="WP_182580727.1">
    <property type="nucleotide sequence ID" value="NZ_JACIUY010000048.1"/>
</dbReference>